<name>A0A2P8CJA2_9ACTN</name>
<proteinExistence type="inferred from homology"/>
<accession>A0A2P8CJA2</accession>
<evidence type="ECO:0000256" key="5">
    <source>
        <dbReference type="ARBA" id="ARBA00022801"/>
    </source>
</evidence>
<dbReference type="AlphaFoldDB" id="A0A2P8CJA2"/>
<feature type="domain" description="Beta galactosidase small chain/" evidence="9">
    <location>
        <begin position="728"/>
        <end position="1007"/>
    </location>
</feature>
<gene>
    <name evidence="10" type="ORF">CLV63_13840</name>
</gene>
<dbReference type="InterPro" id="IPR036156">
    <property type="entry name" value="Beta-gal/glucu_dom_sf"/>
</dbReference>
<evidence type="ECO:0000256" key="4">
    <source>
        <dbReference type="ARBA" id="ARBA00013303"/>
    </source>
</evidence>
<comment type="caution">
    <text evidence="10">The sequence shown here is derived from an EMBL/GenBank/DDBJ whole genome shotgun (WGS) entry which is preliminary data.</text>
</comment>
<dbReference type="InterPro" id="IPR014718">
    <property type="entry name" value="GH-type_carb-bd"/>
</dbReference>
<dbReference type="PRINTS" id="PR00132">
    <property type="entry name" value="GLHYDRLASE2"/>
</dbReference>
<dbReference type="Gene3D" id="2.60.120.260">
    <property type="entry name" value="Galactose-binding domain-like"/>
    <property type="match status" value="1"/>
</dbReference>
<dbReference type="InterPro" id="IPR006103">
    <property type="entry name" value="Glyco_hydro_2_cat"/>
</dbReference>
<dbReference type="Gene3D" id="2.60.40.10">
    <property type="entry name" value="Immunoglobulins"/>
    <property type="match status" value="2"/>
</dbReference>
<dbReference type="InterPro" id="IPR032312">
    <property type="entry name" value="LacZ_4"/>
</dbReference>
<dbReference type="InterPro" id="IPR006101">
    <property type="entry name" value="Glyco_hydro_2"/>
</dbReference>
<keyword evidence="6" id="KW-0326">Glycosidase</keyword>
<dbReference type="SUPFAM" id="SSF49785">
    <property type="entry name" value="Galactose-binding domain-like"/>
    <property type="match status" value="1"/>
</dbReference>
<dbReference type="InterPro" id="IPR013783">
    <property type="entry name" value="Ig-like_fold"/>
</dbReference>
<evidence type="ECO:0000256" key="3">
    <source>
        <dbReference type="ARBA" id="ARBA00012756"/>
    </source>
</evidence>
<dbReference type="GO" id="GO:0005990">
    <property type="term" value="P:lactose catabolic process"/>
    <property type="evidence" value="ECO:0007669"/>
    <property type="project" value="TreeGrafter"/>
</dbReference>
<dbReference type="Gene3D" id="2.70.98.10">
    <property type="match status" value="1"/>
</dbReference>
<dbReference type="InterPro" id="IPR008979">
    <property type="entry name" value="Galactose-bd-like_sf"/>
</dbReference>
<organism evidence="10 11">
    <name type="scientific">Murinocardiopsis flavida</name>
    <dbReference type="NCBI Taxonomy" id="645275"/>
    <lineage>
        <taxon>Bacteria</taxon>
        <taxon>Bacillati</taxon>
        <taxon>Actinomycetota</taxon>
        <taxon>Actinomycetes</taxon>
        <taxon>Streptosporangiales</taxon>
        <taxon>Nocardiopsidaceae</taxon>
        <taxon>Murinocardiopsis</taxon>
    </lineage>
</organism>
<dbReference type="SUPFAM" id="SSF51445">
    <property type="entry name" value="(Trans)glycosidases"/>
    <property type="match status" value="1"/>
</dbReference>
<dbReference type="EMBL" id="PYGA01000038">
    <property type="protein sequence ID" value="PSK85041.1"/>
    <property type="molecule type" value="Genomic_DNA"/>
</dbReference>
<protein>
    <recommendedName>
        <fullName evidence="4">Beta-galactosidase</fullName>
        <ecNumber evidence="3">3.2.1.23</ecNumber>
    </recommendedName>
    <alternativeName>
        <fullName evidence="7">Lactase</fullName>
    </alternativeName>
</protein>
<dbReference type="InterPro" id="IPR023230">
    <property type="entry name" value="Glyco_hydro_2_CS"/>
</dbReference>
<dbReference type="Proteomes" id="UP000240542">
    <property type="component" value="Unassembled WGS sequence"/>
</dbReference>
<dbReference type="PROSITE" id="PS00719">
    <property type="entry name" value="GLYCOSYL_HYDROL_F2_1"/>
    <property type="match status" value="1"/>
</dbReference>
<reference evidence="10 11" key="1">
    <citation type="submission" date="2018-03" db="EMBL/GenBank/DDBJ databases">
        <title>Genomic Encyclopedia of Archaeal and Bacterial Type Strains, Phase II (KMG-II): from individual species to whole genera.</title>
        <authorList>
            <person name="Goeker M."/>
        </authorList>
    </citation>
    <scope>NUCLEOTIDE SEQUENCE [LARGE SCALE GENOMIC DNA]</scope>
    <source>
        <strain evidence="10 11">DSM 45312</strain>
    </source>
</reference>
<evidence type="ECO:0000256" key="1">
    <source>
        <dbReference type="ARBA" id="ARBA00001412"/>
    </source>
</evidence>
<dbReference type="Pfam" id="PF02836">
    <property type="entry name" value="Glyco_hydro_2_C"/>
    <property type="match status" value="1"/>
</dbReference>
<dbReference type="Pfam" id="PF02837">
    <property type="entry name" value="Glyco_hydro_2_N"/>
    <property type="match status" value="1"/>
</dbReference>
<dbReference type="InterPro" id="IPR006104">
    <property type="entry name" value="Glyco_hydro_2_N"/>
</dbReference>
<comment type="catalytic activity">
    <reaction evidence="1">
        <text>Hydrolysis of terminal non-reducing beta-D-galactose residues in beta-D-galactosides.</text>
        <dbReference type="EC" id="3.2.1.23"/>
    </reaction>
</comment>
<feature type="region of interest" description="Disordered" evidence="8">
    <location>
        <begin position="1"/>
        <end position="20"/>
    </location>
</feature>
<dbReference type="RefSeq" id="WP_211301573.1">
    <property type="nucleotide sequence ID" value="NZ_PYGA01000038.1"/>
</dbReference>
<dbReference type="Pfam" id="PF02929">
    <property type="entry name" value="Bgal_small_N"/>
    <property type="match status" value="1"/>
</dbReference>
<dbReference type="InterPro" id="IPR004199">
    <property type="entry name" value="B-gal_small/dom_5"/>
</dbReference>
<sequence length="1012" mass="110009">MTQLPYYEDYSPGAGARTAPRARLRTDAAALDLGGRWRFRLGPTADPGEETWRTDYDDAAWDELPVPSHWVLHGDGAYGRPWYTNVRYPFPVDPPRVPTENPTGDHRRRFTVPAGGAWSEAERVLLRFDGVESAYRVWLNGAEVGVGKGSRLAQEFDVTGAVRTGENLLVVRVHQWSSASYLEDQDQWWLPGIFREVTLLARPAARLDDVWLRAEYDHATGTGRLAAEIDAPAAAYPVVLEIPELGVAHRWERAEDVGAVDVGAVRPWSAEDPRRYEAVVTAAGERAALLVGFRTVRIEGDRFTVNGRPVAFHGVNRHEIHADRGRVFDAEHARADLELMKRHNVNAIRTSHYPPHPGVLDLADELGFWVIDECDLETHGFEQAGWRDNPGDDPRWADACLDRIARTVERDKNHPSVIMWSLGNESGTGRNLAAMAAWVHGRDPGRPVHYEGDYTGDYTDVYSRMYATLEECAAIGAESGPIRFAAPAQAARLRRRPFVLCEYAHAMGNGPGALDAYEELFDRHPRLHGGFVWEWRDHGLRTRTPDGTGYFAYGGDFGEPVHDGNFVMDGLVLSDDTPSPGLAEFAAVAAPVRLAFDPGEERIVLTSRRHSADTADLRVRWEVQVDGRTAGGGEVPVKAVPPQGSAGADAPPALLSALRAADGGEVWLTITAELAEETAWAPAGHVVAAHQVDCTTAPQRGRAARPHGALPPGPARAVRPERGAGGLALGPARFDPDTGRLLRLGDAEVAGPLLELWRAPTDNDLGTAPHTYLPDDHGPEVGTEVPSWAKQWRDRGLDRLLHRTAEVRADGHRLVVRARVGAAGTSLGVDVTATYTSAGAELFLHLTAVPTGEWDCPWPRLGVRLDLPAALSGAEWFGTGPHESYPDSRRAALVGTYGAPIDDLGVRYSKPQETGHRSGTRWVRLTGPVPGLRVRAVGGSEVGFTAARHTAQELSAAAHPHELPDSAGTYLYLDAAQHGLGSRSCGPDVRPGHILWPAAYSIGLALSALPAD</sequence>
<evidence type="ECO:0000256" key="7">
    <source>
        <dbReference type="ARBA" id="ARBA00032230"/>
    </source>
</evidence>
<evidence type="ECO:0000259" key="9">
    <source>
        <dbReference type="SMART" id="SM01038"/>
    </source>
</evidence>
<keyword evidence="5" id="KW-0378">Hydrolase</keyword>
<dbReference type="Gene3D" id="3.20.20.80">
    <property type="entry name" value="Glycosidases"/>
    <property type="match status" value="1"/>
</dbReference>
<evidence type="ECO:0000256" key="2">
    <source>
        <dbReference type="ARBA" id="ARBA00007401"/>
    </source>
</evidence>
<dbReference type="PANTHER" id="PTHR46323">
    <property type="entry name" value="BETA-GALACTOSIDASE"/>
    <property type="match status" value="1"/>
</dbReference>
<dbReference type="GO" id="GO:0009341">
    <property type="term" value="C:beta-galactosidase complex"/>
    <property type="evidence" value="ECO:0007669"/>
    <property type="project" value="InterPro"/>
</dbReference>
<evidence type="ECO:0000313" key="10">
    <source>
        <dbReference type="EMBL" id="PSK85041.1"/>
    </source>
</evidence>
<keyword evidence="11" id="KW-1185">Reference proteome</keyword>
<dbReference type="EC" id="3.2.1.23" evidence="3"/>
<dbReference type="GO" id="GO:0030246">
    <property type="term" value="F:carbohydrate binding"/>
    <property type="evidence" value="ECO:0007669"/>
    <property type="project" value="InterPro"/>
</dbReference>
<dbReference type="PROSITE" id="PS00608">
    <property type="entry name" value="GLYCOSYL_HYDROL_F2_2"/>
    <property type="match status" value="1"/>
</dbReference>
<dbReference type="InterPro" id="IPR017853">
    <property type="entry name" value="GH"/>
</dbReference>
<dbReference type="SMART" id="SM01038">
    <property type="entry name" value="Bgal_small_N"/>
    <property type="match status" value="1"/>
</dbReference>
<dbReference type="SUPFAM" id="SSF74650">
    <property type="entry name" value="Galactose mutarotase-like"/>
    <property type="match status" value="1"/>
</dbReference>
<evidence type="ECO:0000313" key="11">
    <source>
        <dbReference type="Proteomes" id="UP000240542"/>
    </source>
</evidence>
<dbReference type="GO" id="GO:0004565">
    <property type="term" value="F:beta-galactosidase activity"/>
    <property type="evidence" value="ECO:0007669"/>
    <property type="project" value="UniProtKB-EC"/>
</dbReference>
<dbReference type="PANTHER" id="PTHR46323:SF2">
    <property type="entry name" value="BETA-GALACTOSIDASE"/>
    <property type="match status" value="1"/>
</dbReference>
<evidence type="ECO:0000256" key="6">
    <source>
        <dbReference type="ARBA" id="ARBA00023295"/>
    </source>
</evidence>
<comment type="similarity">
    <text evidence="2">Belongs to the glycosyl hydrolase 2 family.</text>
</comment>
<dbReference type="InterPro" id="IPR023232">
    <property type="entry name" value="Glyco_hydro_2_AS"/>
</dbReference>
<dbReference type="Pfam" id="PF16353">
    <property type="entry name" value="LacZ_4"/>
    <property type="match status" value="1"/>
</dbReference>
<dbReference type="InterPro" id="IPR050347">
    <property type="entry name" value="Bact_Beta-galactosidase"/>
</dbReference>
<dbReference type="InterPro" id="IPR011013">
    <property type="entry name" value="Gal_mutarotase_sf_dom"/>
</dbReference>
<evidence type="ECO:0000256" key="8">
    <source>
        <dbReference type="SAM" id="MobiDB-lite"/>
    </source>
</evidence>
<dbReference type="SUPFAM" id="SSF49303">
    <property type="entry name" value="beta-Galactosidase/glucuronidase domain"/>
    <property type="match status" value="2"/>
</dbReference>